<dbReference type="EMBL" id="JAHLFV010000003">
    <property type="protein sequence ID" value="MBU3848956.1"/>
    <property type="molecule type" value="Genomic_DNA"/>
</dbReference>
<feature type="transmembrane region" description="Helical" evidence="1">
    <location>
        <begin position="95"/>
        <end position="128"/>
    </location>
</feature>
<organism evidence="2 3">
    <name type="scientific">Candidatus Treponema excrementipullorum</name>
    <dbReference type="NCBI Taxonomy" id="2838768"/>
    <lineage>
        <taxon>Bacteria</taxon>
        <taxon>Pseudomonadati</taxon>
        <taxon>Spirochaetota</taxon>
        <taxon>Spirochaetia</taxon>
        <taxon>Spirochaetales</taxon>
        <taxon>Treponemataceae</taxon>
        <taxon>Treponema</taxon>
    </lineage>
</organism>
<evidence type="ECO:0000313" key="2">
    <source>
        <dbReference type="EMBL" id="MBU3848956.1"/>
    </source>
</evidence>
<name>A0A9E2NXT8_9SPIR</name>
<dbReference type="Proteomes" id="UP000823914">
    <property type="component" value="Unassembled WGS sequence"/>
</dbReference>
<feature type="transmembrane region" description="Helical" evidence="1">
    <location>
        <begin position="12"/>
        <end position="29"/>
    </location>
</feature>
<keyword evidence="1" id="KW-0472">Membrane</keyword>
<protein>
    <submittedName>
        <fullName evidence="2">Uncharacterized protein</fullName>
    </submittedName>
</protein>
<reference evidence="2" key="1">
    <citation type="journal article" date="2021" name="PeerJ">
        <title>Extensive microbial diversity within the chicken gut microbiome revealed by metagenomics and culture.</title>
        <authorList>
            <person name="Gilroy R."/>
            <person name="Ravi A."/>
            <person name="Getino M."/>
            <person name="Pursley I."/>
            <person name="Horton D.L."/>
            <person name="Alikhan N.F."/>
            <person name="Baker D."/>
            <person name="Gharbi K."/>
            <person name="Hall N."/>
            <person name="Watson M."/>
            <person name="Adriaenssens E.M."/>
            <person name="Foster-Nyarko E."/>
            <person name="Jarju S."/>
            <person name="Secka A."/>
            <person name="Antonio M."/>
            <person name="Oren A."/>
            <person name="Chaudhuri R.R."/>
            <person name="La Ragione R."/>
            <person name="Hildebrand F."/>
            <person name="Pallen M.J."/>
        </authorList>
    </citation>
    <scope>NUCLEOTIDE SEQUENCE</scope>
    <source>
        <strain evidence="2">Gambia15-2214</strain>
    </source>
</reference>
<keyword evidence="1" id="KW-1133">Transmembrane helix</keyword>
<evidence type="ECO:0000256" key="1">
    <source>
        <dbReference type="SAM" id="Phobius"/>
    </source>
</evidence>
<reference evidence="2" key="2">
    <citation type="submission" date="2021-04" db="EMBL/GenBank/DDBJ databases">
        <authorList>
            <person name="Gilroy R."/>
        </authorList>
    </citation>
    <scope>NUCLEOTIDE SEQUENCE</scope>
    <source>
        <strain evidence="2">Gambia15-2214</strain>
    </source>
</reference>
<feature type="transmembrane region" description="Helical" evidence="1">
    <location>
        <begin position="50"/>
        <end position="75"/>
    </location>
</feature>
<comment type="caution">
    <text evidence="2">The sequence shown here is derived from an EMBL/GenBank/DDBJ whole genome shotgun (WGS) entry which is preliminary data.</text>
</comment>
<gene>
    <name evidence="2" type="ORF">IAA16_00140</name>
</gene>
<keyword evidence="1" id="KW-0812">Transmembrane</keyword>
<evidence type="ECO:0000313" key="3">
    <source>
        <dbReference type="Proteomes" id="UP000823914"/>
    </source>
</evidence>
<feature type="transmembrane region" description="Helical" evidence="1">
    <location>
        <begin position="170"/>
        <end position="191"/>
    </location>
</feature>
<accession>A0A9E2NXT8</accession>
<proteinExistence type="predicted"/>
<dbReference type="AlphaFoldDB" id="A0A9E2NXT8"/>
<sequence>METLLKTFLIDGIVFCFLILFILLCSVIANSMGKKKGKKTISLGKVLKKYIVPLIPLFAVVFIVHLVLAYGQLLLSGTENLSISDDLPLLQTIVAVLKTILPFIVPFVLPVLIVLAVIILGYGIIGALSKLSEEEVRSSALNQEYRFSFRNFFFYFIHSTERVTGKIVEYLPKICVTVAVFIAVNFIFVGITKFGETFENLQKIKELKIVVKNLSRSDAVAKITLMNKVGKEKNYKIEMLALDGSVLSEETVTLVGDEIAVDFININFDYSEIKDGEQTNLAFPYRVYSEYLAPNDGIELHCVFNGEKVPVMYSFQREDIYGISESDFHKRLGELFEIIQNEEQSRLMGIRSTVGNVPHFVMSVDEEIIINVEGTGGLSISRQKPL</sequence>